<evidence type="ECO:0000313" key="7">
    <source>
        <dbReference type="EMBL" id="ACZ38970.1"/>
    </source>
</evidence>
<dbReference type="PANTHER" id="PTHR43820">
    <property type="entry name" value="HIGH-AFFINITY BRANCHED-CHAIN AMINO ACID TRANSPORT ATP-BINDING PROTEIN LIVF"/>
    <property type="match status" value="1"/>
</dbReference>
<organism evidence="7 8">
    <name type="scientific">Sphaerobacter thermophilus (strain ATCC 49802 / DSM 20745 / KCCM 41009 / NCIMB 13125 / S 6022)</name>
    <dbReference type="NCBI Taxonomy" id="479434"/>
    <lineage>
        <taxon>Bacteria</taxon>
        <taxon>Pseudomonadati</taxon>
        <taxon>Thermomicrobiota</taxon>
        <taxon>Thermomicrobia</taxon>
        <taxon>Sphaerobacterales</taxon>
        <taxon>Sphaerobacterineae</taxon>
        <taxon>Sphaerobacteraceae</taxon>
        <taxon>Sphaerobacter</taxon>
    </lineage>
</organism>
<evidence type="ECO:0000259" key="6">
    <source>
        <dbReference type="PROSITE" id="PS50893"/>
    </source>
</evidence>
<dbReference type="KEGG" id="sti:Sthe_1535"/>
<feature type="domain" description="ABC transporter" evidence="6">
    <location>
        <begin position="2"/>
        <end position="234"/>
    </location>
</feature>
<evidence type="ECO:0000256" key="1">
    <source>
        <dbReference type="ARBA" id="ARBA00005417"/>
    </source>
</evidence>
<proteinExistence type="inferred from homology"/>
<evidence type="ECO:0000256" key="5">
    <source>
        <dbReference type="ARBA" id="ARBA00022970"/>
    </source>
</evidence>
<dbReference type="Gene3D" id="3.40.50.300">
    <property type="entry name" value="P-loop containing nucleotide triphosphate hydrolases"/>
    <property type="match status" value="1"/>
</dbReference>
<dbReference type="SUPFAM" id="SSF52540">
    <property type="entry name" value="P-loop containing nucleoside triphosphate hydrolases"/>
    <property type="match status" value="1"/>
</dbReference>
<dbReference type="InterPro" id="IPR003593">
    <property type="entry name" value="AAA+_ATPase"/>
</dbReference>
<comment type="similarity">
    <text evidence="1">Belongs to the ABC transporter superfamily.</text>
</comment>
<dbReference type="InterPro" id="IPR052156">
    <property type="entry name" value="BCAA_Transport_ATP-bd_LivF"/>
</dbReference>
<keyword evidence="4" id="KW-0067">ATP-binding</keyword>
<evidence type="ECO:0000256" key="3">
    <source>
        <dbReference type="ARBA" id="ARBA00022741"/>
    </source>
</evidence>
<dbReference type="EMBL" id="CP001823">
    <property type="protein sequence ID" value="ACZ38970.1"/>
    <property type="molecule type" value="Genomic_DNA"/>
</dbReference>
<dbReference type="Proteomes" id="UP000002027">
    <property type="component" value="Chromosome 1"/>
</dbReference>
<dbReference type="InterPro" id="IPR027417">
    <property type="entry name" value="P-loop_NTPase"/>
</dbReference>
<dbReference type="Pfam" id="PF00005">
    <property type="entry name" value="ABC_tran"/>
    <property type="match status" value="1"/>
</dbReference>
<dbReference type="SMART" id="SM00382">
    <property type="entry name" value="AAA"/>
    <property type="match status" value="1"/>
</dbReference>
<gene>
    <name evidence="7" type="ordered locus">Sthe_1535</name>
</gene>
<dbReference type="InterPro" id="IPR003439">
    <property type="entry name" value="ABC_transporter-like_ATP-bd"/>
</dbReference>
<evidence type="ECO:0000256" key="4">
    <source>
        <dbReference type="ARBA" id="ARBA00022840"/>
    </source>
</evidence>
<name>D1C403_SPHTD</name>
<keyword evidence="3" id="KW-0547">Nucleotide-binding</keyword>
<evidence type="ECO:0000256" key="2">
    <source>
        <dbReference type="ARBA" id="ARBA00022448"/>
    </source>
</evidence>
<sequence>MLRVEGAVTGYGRLAVLHDVSIEAAPGQITAVFGPNGSGKSTLVKAVAGLLPLWEGKIWLDEQDLTGLPAHQVVRRGVTLMPQGGGVFPQLTVLENLRLGGYVLDSTREVEERVNQLLDEYPALARRRNVAAGNLSGGEQMQLAIARALVSRPRFLLLDEPSAGLSPRLVAETLERVAALRERGVGILMVEQNIREALRIADVCYILVGGANRWQGTPADLRDDRQIMELYLGAAGA</sequence>
<dbReference type="InParanoid" id="D1C403"/>
<dbReference type="GO" id="GO:0015807">
    <property type="term" value="P:L-amino acid transport"/>
    <property type="evidence" value="ECO:0007669"/>
    <property type="project" value="TreeGrafter"/>
</dbReference>
<dbReference type="OrthoDB" id="9776369at2"/>
<dbReference type="eggNOG" id="COG0410">
    <property type="taxonomic scope" value="Bacteria"/>
</dbReference>
<keyword evidence="2" id="KW-0813">Transport</keyword>
<reference evidence="7 8" key="2">
    <citation type="journal article" date="2010" name="Stand. Genomic Sci.">
        <title>Complete genome sequence of Desulfohalobium retbaense type strain (HR(100)).</title>
        <authorList>
            <person name="Spring S."/>
            <person name="Nolan M."/>
            <person name="Lapidus A."/>
            <person name="Glavina Del Rio T."/>
            <person name="Copeland A."/>
            <person name="Tice H."/>
            <person name="Cheng J.F."/>
            <person name="Lucas S."/>
            <person name="Land M."/>
            <person name="Chen F."/>
            <person name="Bruce D."/>
            <person name="Goodwin L."/>
            <person name="Pitluck S."/>
            <person name="Ivanova N."/>
            <person name="Mavromatis K."/>
            <person name="Mikhailova N."/>
            <person name="Pati A."/>
            <person name="Chen A."/>
            <person name="Palaniappan K."/>
            <person name="Hauser L."/>
            <person name="Chang Y.J."/>
            <person name="Jeffries C.D."/>
            <person name="Munk C."/>
            <person name="Kiss H."/>
            <person name="Chain P."/>
            <person name="Han C."/>
            <person name="Brettin T."/>
            <person name="Detter J.C."/>
            <person name="Schuler E."/>
            <person name="Goker M."/>
            <person name="Rohde M."/>
            <person name="Bristow J."/>
            <person name="Eisen J.A."/>
            <person name="Markowitz V."/>
            <person name="Hugenholtz P."/>
            <person name="Kyrpides N.C."/>
            <person name="Klenk H.P."/>
        </authorList>
    </citation>
    <scope>NUCLEOTIDE SEQUENCE [LARGE SCALE GENOMIC DNA]</scope>
    <source>
        <strain evidence="8">ATCC 49802 / DSM 20745 / S 6022</strain>
    </source>
</reference>
<accession>D1C403</accession>
<dbReference type="PANTHER" id="PTHR43820:SF7">
    <property type="entry name" value="BRANCHED-CHAIN AMINO ACID TRANSPORT ATP-BINDING PROTEIN LIVF-RELATED"/>
    <property type="match status" value="1"/>
</dbReference>
<reference evidence="8" key="1">
    <citation type="submission" date="2009-11" db="EMBL/GenBank/DDBJ databases">
        <title>The complete chromosome 1 of Sphaerobacter thermophilus DSM 20745.</title>
        <authorList>
            <person name="Lucas S."/>
            <person name="Copeland A."/>
            <person name="Lapidus A."/>
            <person name="Glavina del Rio T."/>
            <person name="Dalin E."/>
            <person name="Tice H."/>
            <person name="Bruce D."/>
            <person name="Goodwin L."/>
            <person name="Pitluck S."/>
            <person name="Kyrpides N."/>
            <person name="Mavromatis K."/>
            <person name="Ivanova N."/>
            <person name="Mikhailova N."/>
            <person name="LaButti K.M."/>
            <person name="Clum A."/>
            <person name="Sun H.I."/>
            <person name="Brettin T."/>
            <person name="Detter J.C."/>
            <person name="Han C."/>
            <person name="Larimer F."/>
            <person name="Land M."/>
            <person name="Hauser L."/>
            <person name="Markowitz V."/>
            <person name="Cheng J.F."/>
            <person name="Hugenholtz P."/>
            <person name="Woyke T."/>
            <person name="Wu D."/>
            <person name="Steenblock K."/>
            <person name="Schneider S."/>
            <person name="Pukall R."/>
            <person name="Goeker M."/>
            <person name="Klenk H.P."/>
            <person name="Eisen J.A."/>
        </authorList>
    </citation>
    <scope>NUCLEOTIDE SEQUENCE [LARGE SCALE GENOMIC DNA]</scope>
    <source>
        <strain evidence="8">ATCC 49802 / DSM 20745 / S 6022</strain>
    </source>
</reference>
<keyword evidence="5" id="KW-0029">Amino-acid transport</keyword>
<dbReference type="GO" id="GO:0016887">
    <property type="term" value="F:ATP hydrolysis activity"/>
    <property type="evidence" value="ECO:0007669"/>
    <property type="project" value="InterPro"/>
</dbReference>
<keyword evidence="8" id="KW-1185">Reference proteome</keyword>
<dbReference type="STRING" id="479434.Sthe_1535"/>
<dbReference type="GO" id="GO:0005524">
    <property type="term" value="F:ATP binding"/>
    <property type="evidence" value="ECO:0007669"/>
    <property type="project" value="UniProtKB-KW"/>
</dbReference>
<dbReference type="GO" id="GO:0015658">
    <property type="term" value="F:branched-chain amino acid transmembrane transporter activity"/>
    <property type="evidence" value="ECO:0007669"/>
    <property type="project" value="TreeGrafter"/>
</dbReference>
<dbReference type="PROSITE" id="PS50893">
    <property type="entry name" value="ABC_TRANSPORTER_2"/>
    <property type="match status" value="1"/>
</dbReference>
<dbReference type="RefSeq" id="WP_012872017.1">
    <property type="nucleotide sequence ID" value="NC_013523.1"/>
</dbReference>
<protein>
    <submittedName>
        <fullName evidence="7">ABC transporter related protein</fullName>
    </submittedName>
</protein>
<evidence type="ECO:0000313" key="8">
    <source>
        <dbReference type="Proteomes" id="UP000002027"/>
    </source>
</evidence>
<dbReference type="AlphaFoldDB" id="D1C403"/>
<dbReference type="CDD" id="cd03224">
    <property type="entry name" value="ABC_TM1139_LivF_branched"/>
    <property type="match status" value="1"/>
</dbReference>
<dbReference type="HOGENOM" id="CLU_000604_1_2_0"/>